<comment type="similarity">
    <text evidence="1">Belongs to the TPP enzyme family.</text>
</comment>
<evidence type="ECO:0000313" key="5">
    <source>
        <dbReference type="EMBL" id="UFZ08249.1"/>
    </source>
</evidence>
<dbReference type="RefSeq" id="WP_231327698.1">
    <property type="nucleotide sequence ID" value="NZ_CP088156.1"/>
</dbReference>
<sequence length="588" mass="64035">MPSLPDPRHRAMTSHTTAHYFLEALVDLGVDYIFANLGTDHVSLIEEIARWDGEGRRHPEVILCPHEVVAVHMAMGYAITTGRGQAVFVHVDAGTANACMAIQNAFRYRLPVLLFAGRAPFAVHGELPGGRDTYVHFVQDSFDQASIVRPYVKWDYTLPSGVVVKEALARAAAFMHSDPPGPVYMMLPRETLAETWDDEVMPAYLPARYGSVKAGGIEPQRAQAIADALMKADNPIALTAYFGRSADAVSVLERLALICGIRVAEFNPVTMNICQDSPCFAGSDPAELVAGADLGLLIDIDVPFIPQMLKAADRLRWVQIDIDALKADIPMWGFATDLRIQGDSAVILRQVLEIVVARGDDAYLRKVRDRIASWQPAREAAKAKRMSAAAHKGRPGAINPAYLFARLQALLSEDDIVVNEAVRNAPVLQQQLRRTKPMTYVGLAGGGLGFSGGMALGLKLANPSRRVVQIVGDGAYHFAAPDSVYAVSQQYQLPILTVILDNNGWQAVKASVQRVYPDGAAQRTDAFLSRLRTGRQDEQRRLADIASAFGAYGERVDDPDELDAAIERCLAILDGGRAAVLHVDITPL</sequence>
<gene>
    <name evidence="5" type="ORF">LQG66_05460</name>
</gene>
<accession>A0ABY3RPA7</accession>
<evidence type="ECO:0000256" key="1">
    <source>
        <dbReference type="ARBA" id="ARBA00007812"/>
    </source>
</evidence>
<dbReference type="CDD" id="cd02002">
    <property type="entry name" value="TPP_BFDC"/>
    <property type="match status" value="1"/>
</dbReference>
<dbReference type="PROSITE" id="PS00187">
    <property type="entry name" value="TPP_ENZYMES"/>
    <property type="match status" value="1"/>
</dbReference>
<dbReference type="Pfam" id="PF02775">
    <property type="entry name" value="TPP_enzyme_C"/>
    <property type="match status" value="1"/>
</dbReference>
<evidence type="ECO:0000256" key="2">
    <source>
        <dbReference type="ARBA" id="ARBA00023052"/>
    </source>
</evidence>
<evidence type="ECO:0000259" key="4">
    <source>
        <dbReference type="Pfam" id="PF02776"/>
    </source>
</evidence>
<dbReference type="Pfam" id="PF02776">
    <property type="entry name" value="TPP_enzyme_N"/>
    <property type="match status" value="1"/>
</dbReference>
<dbReference type="InterPro" id="IPR029035">
    <property type="entry name" value="DHS-like_NAD/FAD-binding_dom"/>
</dbReference>
<dbReference type="SUPFAM" id="SSF52518">
    <property type="entry name" value="Thiamin diphosphate-binding fold (THDP-binding)"/>
    <property type="match status" value="2"/>
</dbReference>
<feature type="domain" description="Thiamine pyrophosphate enzyme N-terminal TPP-binding" evidence="4">
    <location>
        <begin position="16"/>
        <end position="146"/>
    </location>
</feature>
<dbReference type="SUPFAM" id="SSF52467">
    <property type="entry name" value="DHS-like NAD/FAD-binding domain"/>
    <property type="match status" value="1"/>
</dbReference>
<dbReference type="InterPro" id="IPR011766">
    <property type="entry name" value="TPP_enzyme_TPP-bd"/>
</dbReference>
<dbReference type="Gene3D" id="3.40.50.1220">
    <property type="entry name" value="TPP-binding domain"/>
    <property type="match status" value="1"/>
</dbReference>
<dbReference type="InterPro" id="IPR000399">
    <property type="entry name" value="TPP-bd_CS"/>
</dbReference>
<reference evidence="5" key="1">
    <citation type="journal article" date="2024" name="Antonie Van Leeuwenhoek">
        <title>Bradyrhizobium ontarionense sp. nov., a novel bacterial symbiont isolated from Aeschynomene indica (Indian jointvetch), harbours photosynthesis, nitrogen fixation and nitrous oxide (N2O) reductase genes.</title>
        <authorList>
            <person name="Bromfield E.S.P."/>
            <person name="Cloutier S."/>
        </authorList>
    </citation>
    <scope>NUCLEOTIDE SEQUENCE</scope>
    <source>
        <strain evidence="5">A19</strain>
    </source>
</reference>
<keyword evidence="6" id="KW-1185">Reference proteome</keyword>
<name>A0ABY3RPA7_9BRAD</name>
<feature type="domain" description="Thiamine pyrophosphate enzyme TPP-binding" evidence="3">
    <location>
        <begin position="428"/>
        <end position="583"/>
    </location>
</feature>
<evidence type="ECO:0000259" key="3">
    <source>
        <dbReference type="Pfam" id="PF02775"/>
    </source>
</evidence>
<proteinExistence type="inferred from homology"/>
<dbReference type="Proteomes" id="UP001431010">
    <property type="component" value="Chromosome"/>
</dbReference>
<dbReference type="Gene3D" id="3.40.50.970">
    <property type="match status" value="2"/>
</dbReference>
<protein>
    <submittedName>
        <fullName evidence="5">Thiamine pyrophosphate-requiring protein</fullName>
    </submittedName>
</protein>
<dbReference type="NCBIfam" id="NF006203">
    <property type="entry name" value="PRK08327.1"/>
    <property type="match status" value="1"/>
</dbReference>
<dbReference type="PANTHER" id="PTHR18968">
    <property type="entry name" value="THIAMINE PYROPHOSPHATE ENZYMES"/>
    <property type="match status" value="1"/>
</dbReference>
<organism evidence="5 6">
    <name type="scientific">Bradyrhizobium ontarionense</name>
    <dbReference type="NCBI Taxonomy" id="2898149"/>
    <lineage>
        <taxon>Bacteria</taxon>
        <taxon>Pseudomonadati</taxon>
        <taxon>Pseudomonadota</taxon>
        <taxon>Alphaproteobacteria</taxon>
        <taxon>Hyphomicrobiales</taxon>
        <taxon>Nitrobacteraceae</taxon>
        <taxon>Bradyrhizobium</taxon>
    </lineage>
</organism>
<dbReference type="InterPro" id="IPR012001">
    <property type="entry name" value="Thiamin_PyroP_enz_TPP-bd_dom"/>
</dbReference>
<dbReference type="CDD" id="cd07035">
    <property type="entry name" value="TPP_PYR_POX_like"/>
    <property type="match status" value="1"/>
</dbReference>
<dbReference type="PANTHER" id="PTHR18968:SF164">
    <property type="entry name" value="PYRUVATE DECARBOXYLASE"/>
    <property type="match status" value="1"/>
</dbReference>
<dbReference type="InterPro" id="IPR029061">
    <property type="entry name" value="THDP-binding"/>
</dbReference>
<keyword evidence="2" id="KW-0786">Thiamine pyrophosphate</keyword>
<evidence type="ECO:0000313" key="6">
    <source>
        <dbReference type="Proteomes" id="UP001431010"/>
    </source>
</evidence>
<dbReference type="EMBL" id="CP088156">
    <property type="protein sequence ID" value="UFZ08249.1"/>
    <property type="molecule type" value="Genomic_DNA"/>
</dbReference>
<dbReference type="InterPro" id="IPR045229">
    <property type="entry name" value="TPP_enz"/>
</dbReference>